<dbReference type="Gene3D" id="3.40.930.10">
    <property type="entry name" value="Mannitol-specific EII, Chain A"/>
    <property type="match status" value="1"/>
</dbReference>
<name>A0A318KQI9_9FIRM</name>
<dbReference type="PANTHER" id="PTHR47738">
    <property type="entry name" value="PTS SYSTEM FRUCTOSE-LIKE EIIA COMPONENT-RELATED"/>
    <property type="match status" value="1"/>
</dbReference>
<proteinExistence type="predicted"/>
<dbReference type="Pfam" id="PF00359">
    <property type="entry name" value="PTS_EIIA_2"/>
    <property type="match status" value="1"/>
</dbReference>
<organism evidence="3 4">
    <name type="scientific">Dielma fastidiosa</name>
    <dbReference type="NCBI Taxonomy" id="1034346"/>
    <lineage>
        <taxon>Bacteria</taxon>
        <taxon>Bacillati</taxon>
        <taxon>Bacillota</taxon>
        <taxon>Erysipelotrichia</taxon>
        <taxon>Erysipelotrichales</taxon>
        <taxon>Erysipelotrichaceae</taxon>
        <taxon>Dielma</taxon>
    </lineage>
</organism>
<dbReference type="EMBL" id="QJKH01000004">
    <property type="protein sequence ID" value="PXX80091.1"/>
    <property type="molecule type" value="Genomic_DNA"/>
</dbReference>
<keyword evidence="4" id="KW-1185">Reference proteome</keyword>
<protein>
    <submittedName>
        <fullName evidence="2">PTS sugar transporter subunit IIA</fullName>
    </submittedName>
    <submittedName>
        <fullName evidence="3">PTS system IIA component (Gat family)</fullName>
    </submittedName>
</protein>
<dbReference type="STRING" id="1034346.GCA_000313565_01590"/>
<dbReference type="RefSeq" id="WP_022937893.1">
    <property type="nucleotide sequence ID" value="NZ_BAABZA010000011.1"/>
</dbReference>
<dbReference type="PROSITE" id="PS51094">
    <property type="entry name" value="PTS_EIIA_TYPE_2"/>
    <property type="match status" value="1"/>
</dbReference>
<sequence length="155" mass="17619">MVHISELIENGKVYFCDFTSRDDLYAYLADDLYAQDYVQDTFLSALKEREATFPTGIIATCYNIALPHVDAVHVKKNALIIAVLNHPINYVRMDKLDEQIHVKVVFMLLIKDISVHTQAISSLAKLWFNQTFMNAVLSVKSKEELVALVKQAEAE</sequence>
<comment type="caution">
    <text evidence="3">The sequence shown here is derived from an EMBL/GenBank/DDBJ whole genome shotgun (WGS) entry which is preliminary data.</text>
</comment>
<gene>
    <name evidence="3" type="ORF">DES51_10496</name>
    <name evidence="2" type="ORF">MQE39_08760</name>
</gene>
<dbReference type="InterPro" id="IPR016152">
    <property type="entry name" value="PTrfase/Anion_transptr"/>
</dbReference>
<accession>A0A318KQI9</accession>
<evidence type="ECO:0000313" key="3">
    <source>
        <dbReference type="EMBL" id="PXX80091.1"/>
    </source>
</evidence>
<dbReference type="EMBL" id="JALDAW010000013">
    <property type="protein sequence ID" value="MDY5168204.1"/>
    <property type="molecule type" value="Genomic_DNA"/>
</dbReference>
<dbReference type="AlphaFoldDB" id="A0A318KQI9"/>
<dbReference type="SUPFAM" id="SSF55804">
    <property type="entry name" value="Phoshotransferase/anion transport protein"/>
    <property type="match status" value="1"/>
</dbReference>
<evidence type="ECO:0000259" key="1">
    <source>
        <dbReference type="PROSITE" id="PS51094"/>
    </source>
</evidence>
<feature type="domain" description="PTS EIIA type-2" evidence="1">
    <location>
        <begin position="1"/>
        <end position="152"/>
    </location>
</feature>
<reference evidence="3 4" key="1">
    <citation type="submission" date="2018-05" db="EMBL/GenBank/DDBJ databases">
        <title>Genomic Encyclopedia of Type Strains, Phase IV (KMG-IV): sequencing the most valuable type-strain genomes for metagenomic binning, comparative biology and taxonomic classification.</title>
        <authorList>
            <person name="Goeker M."/>
        </authorList>
    </citation>
    <scope>NUCLEOTIDE SEQUENCE [LARGE SCALE GENOMIC DNA]</scope>
    <source>
        <strain evidence="3 4">JC118</strain>
    </source>
</reference>
<dbReference type="Proteomes" id="UP000247612">
    <property type="component" value="Unassembled WGS sequence"/>
</dbReference>
<dbReference type="InterPro" id="IPR002178">
    <property type="entry name" value="PTS_EIIA_type-2_dom"/>
</dbReference>
<keyword evidence="2" id="KW-0813">Transport</keyword>
<dbReference type="InterPro" id="IPR051541">
    <property type="entry name" value="PTS_SugarTrans_NitroReg"/>
</dbReference>
<keyword evidence="2" id="KW-0762">Sugar transport</keyword>
<reference evidence="2" key="2">
    <citation type="submission" date="2022-03" db="EMBL/GenBank/DDBJ databases">
        <title>First case of bacteraemia caused by Dielma fastidiosa in a patient hospitalised with diverticulitis.</title>
        <authorList>
            <person name="Forman-Ankjaer B."/>
            <person name="Hvid-Jensen F."/>
            <person name="Kobel C.M."/>
            <person name="Greve T."/>
        </authorList>
    </citation>
    <scope>NUCLEOTIDE SEQUENCE</scope>
    <source>
        <strain evidence="2">AUH_DF_2021</strain>
    </source>
</reference>
<dbReference type="CDD" id="cd00211">
    <property type="entry name" value="PTS_IIA_fru"/>
    <property type="match status" value="1"/>
</dbReference>
<dbReference type="Proteomes" id="UP001276902">
    <property type="component" value="Unassembled WGS sequence"/>
</dbReference>
<evidence type="ECO:0000313" key="4">
    <source>
        <dbReference type="Proteomes" id="UP000247612"/>
    </source>
</evidence>
<dbReference type="PANTHER" id="PTHR47738:SF3">
    <property type="entry name" value="PHOSPHOTRANSFERASE SYSTEM MANNITOL_FRUCTOSE-SPECIFIC IIA DOMAIN CONTAINING PROTEIN"/>
    <property type="match status" value="1"/>
</dbReference>
<evidence type="ECO:0000313" key="2">
    <source>
        <dbReference type="EMBL" id="MDY5168204.1"/>
    </source>
</evidence>